<evidence type="ECO:0000256" key="4">
    <source>
        <dbReference type="ARBA" id="ARBA00023163"/>
    </source>
</evidence>
<comment type="caution">
    <text evidence="6">The sequence shown here is derived from an EMBL/GenBank/DDBJ whole genome shotgun (WGS) entry which is preliminary data.</text>
</comment>
<dbReference type="AlphaFoldDB" id="X1PWV4"/>
<feature type="non-terminal residue" evidence="6">
    <location>
        <position position="268"/>
    </location>
</feature>
<dbReference type="InterPro" id="IPR036388">
    <property type="entry name" value="WH-like_DNA-bd_sf"/>
</dbReference>
<dbReference type="InterPro" id="IPR036390">
    <property type="entry name" value="WH_DNA-bd_sf"/>
</dbReference>
<sequence length="268" mass="29970">TIRNEMAHLEEKGYITRSHPSAGGIPSDKGYRYYVETLRDIQLPLAEQRLINHLFHQVEKELEKWLNLAATLIAQLVQDVAVVTMPKPVACQFKYLELVALHDSLALLVLVLRGAKAKQQLITFAQVISQSELTAIANKLNSTYSDLTSSQILAKGTGLSPTEQQITDCLLKVMKTEDEQEYAEPYLDGLHFILNQPEFAHSHRVLTLMELVEHRNLLRSIIPLGLTSQGVQVIIGKRGKNTVYLMEVDEVSVCHLGDLGHVLAAEQV</sequence>
<dbReference type="InterPro" id="IPR029016">
    <property type="entry name" value="GAF-like_dom_sf"/>
</dbReference>
<proteinExistence type="predicted"/>
<keyword evidence="2" id="KW-0805">Transcription regulation</keyword>
<keyword evidence="4" id="KW-0804">Transcription</keyword>
<dbReference type="InterPro" id="IPR002571">
    <property type="entry name" value="HrcA"/>
</dbReference>
<accession>X1PWV4</accession>
<dbReference type="SUPFAM" id="SSF46785">
    <property type="entry name" value="Winged helix' DNA-binding domain"/>
    <property type="match status" value="1"/>
</dbReference>
<dbReference type="InterPro" id="IPR021153">
    <property type="entry name" value="HrcA_C"/>
</dbReference>
<dbReference type="Gene3D" id="3.30.450.40">
    <property type="match status" value="1"/>
</dbReference>
<protein>
    <recommendedName>
        <fullName evidence="5">Heat-inducible transcription repressor HrcA C-terminal domain-containing protein</fullName>
    </recommendedName>
</protein>
<evidence type="ECO:0000259" key="5">
    <source>
        <dbReference type="Pfam" id="PF01628"/>
    </source>
</evidence>
<feature type="non-terminal residue" evidence="6">
    <location>
        <position position="1"/>
    </location>
</feature>
<organism evidence="6">
    <name type="scientific">marine sediment metagenome</name>
    <dbReference type="NCBI Taxonomy" id="412755"/>
    <lineage>
        <taxon>unclassified sequences</taxon>
        <taxon>metagenomes</taxon>
        <taxon>ecological metagenomes</taxon>
    </lineage>
</organism>
<dbReference type="GO" id="GO:0003677">
    <property type="term" value="F:DNA binding"/>
    <property type="evidence" value="ECO:0007669"/>
    <property type="project" value="InterPro"/>
</dbReference>
<evidence type="ECO:0000256" key="1">
    <source>
        <dbReference type="ARBA" id="ARBA00022491"/>
    </source>
</evidence>
<evidence type="ECO:0000313" key="6">
    <source>
        <dbReference type="EMBL" id="GAI43345.1"/>
    </source>
</evidence>
<dbReference type="Pfam" id="PF01628">
    <property type="entry name" value="HrcA"/>
    <property type="match status" value="1"/>
</dbReference>
<reference evidence="6" key="1">
    <citation type="journal article" date="2014" name="Front. Microbiol.">
        <title>High frequency of phylogenetically diverse reductive dehalogenase-homologous genes in deep subseafloor sedimentary metagenomes.</title>
        <authorList>
            <person name="Kawai M."/>
            <person name="Futagami T."/>
            <person name="Toyoda A."/>
            <person name="Takaki Y."/>
            <person name="Nishi S."/>
            <person name="Hori S."/>
            <person name="Arai W."/>
            <person name="Tsubouchi T."/>
            <person name="Morono Y."/>
            <person name="Uchiyama I."/>
            <person name="Ito T."/>
            <person name="Fujiyama A."/>
            <person name="Inagaki F."/>
            <person name="Takami H."/>
        </authorList>
    </citation>
    <scope>NUCLEOTIDE SEQUENCE</scope>
    <source>
        <strain evidence="6">Expedition CK06-06</strain>
    </source>
</reference>
<dbReference type="PANTHER" id="PTHR34824:SF1">
    <property type="entry name" value="HEAT-INDUCIBLE TRANSCRIPTION REPRESSOR HRCA"/>
    <property type="match status" value="1"/>
</dbReference>
<name>X1PWV4_9ZZZZ</name>
<dbReference type="SUPFAM" id="SSF55781">
    <property type="entry name" value="GAF domain-like"/>
    <property type="match status" value="1"/>
</dbReference>
<evidence type="ECO:0000256" key="3">
    <source>
        <dbReference type="ARBA" id="ARBA00023016"/>
    </source>
</evidence>
<keyword evidence="3" id="KW-0346">Stress response</keyword>
<evidence type="ECO:0000256" key="2">
    <source>
        <dbReference type="ARBA" id="ARBA00023015"/>
    </source>
</evidence>
<feature type="domain" description="Heat-inducible transcription repressor HrcA C-terminal" evidence="5">
    <location>
        <begin position="63"/>
        <end position="238"/>
    </location>
</feature>
<dbReference type="EMBL" id="BARV01024015">
    <property type="protein sequence ID" value="GAI43345.1"/>
    <property type="molecule type" value="Genomic_DNA"/>
</dbReference>
<dbReference type="Gene3D" id="1.10.10.10">
    <property type="entry name" value="Winged helix-like DNA-binding domain superfamily/Winged helix DNA-binding domain"/>
    <property type="match status" value="1"/>
</dbReference>
<dbReference type="GO" id="GO:0045892">
    <property type="term" value="P:negative regulation of DNA-templated transcription"/>
    <property type="evidence" value="ECO:0007669"/>
    <property type="project" value="TreeGrafter"/>
</dbReference>
<keyword evidence="1" id="KW-0678">Repressor</keyword>
<dbReference type="PANTHER" id="PTHR34824">
    <property type="entry name" value="HEAT-INDUCIBLE TRANSCRIPTION REPRESSOR HRCA"/>
    <property type="match status" value="1"/>
</dbReference>
<gene>
    <name evidence="6" type="ORF">S06H3_39284</name>
</gene>